<feature type="compositionally biased region" description="Low complexity" evidence="1">
    <location>
        <begin position="1"/>
        <end position="18"/>
    </location>
</feature>
<evidence type="ECO:0000313" key="2">
    <source>
        <dbReference type="EMBL" id="KXZ45170.1"/>
    </source>
</evidence>
<accession>A0A150G753</accession>
<proteinExistence type="predicted"/>
<name>A0A150G753_GONPE</name>
<evidence type="ECO:0000313" key="3">
    <source>
        <dbReference type="Proteomes" id="UP000075714"/>
    </source>
</evidence>
<protein>
    <submittedName>
        <fullName evidence="2">Uncharacterized protein</fullName>
    </submittedName>
</protein>
<sequence>MHQQLQQAAEPAPSPAFEPLEDPDGDCPLADLLRRWQGGEQVASAFGEPGSVAKERGLGTPLGLGFDAAQEQLEGDAKWLTGILTSDVPSSLYY</sequence>
<dbReference type="Proteomes" id="UP000075714">
    <property type="component" value="Unassembled WGS sequence"/>
</dbReference>
<reference evidence="3" key="1">
    <citation type="journal article" date="2016" name="Nat. Commun.">
        <title>The Gonium pectorale genome demonstrates co-option of cell cycle regulation during the evolution of multicellularity.</title>
        <authorList>
            <person name="Hanschen E.R."/>
            <person name="Marriage T.N."/>
            <person name="Ferris P.J."/>
            <person name="Hamaji T."/>
            <person name="Toyoda A."/>
            <person name="Fujiyama A."/>
            <person name="Neme R."/>
            <person name="Noguchi H."/>
            <person name="Minakuchi Y."/>
            <person name="Suzuki M."/>
            <person name="Kawai-Toyooka H."/>
            <person name="Smith D.R."/>
            <person name="Sparks H."/>
            <person name="Anderson J."/>
            <person name="Bakaric R."/>
            <person name="Luria V."/>
            <person name="Karger A."/>
            <person name="Kirschner M.W."/>
            <person name="Durand P.M."/>
            <person name="Michod R.E."/>
            <person name="Nozaki H."/>
            <person name="Olson B.J."/>
        </authorList>
    </citation>
    <scope>NUCLEOTIDE SEQUENCE [LARGE SCALE GENOMIC DNA]</scope>
    <source>
        <strain evidence="3">NIES-2863</strain>
    </source>
</reference>
<keyword evidence="3" id="KW-1185">Reference proteome</keyword>
<comment type="caution">
    <text evidence="2">The sequence shown here is derived from an EMBL/GenBank/DDBJ whole genome shotgun (WGS) entry which is preliminary data.</text>
</comment>
<feature type="region of interest" description="Disordered" evidence="1">
    <location>
        <begin position="1"/>
        <end position="27"/>
    </location>
</feature>
<evidence type="ECO:0000256" key="1">
    <source>
        <dbReference type="SAM" id="MobiDB-lite"/>
    </source>
</evidence>
<organism evidence="2 3">
    <name type="scientific">Gonium pectorale</name>
    <name type="common">Green alga</name>
    <dbReference type="NCBI Taxonomy" id="33097"/>
    <lineage>
        <taxon>Eukaryota</taxon>
        <taxon>Viridiplantae</taxon>
        <taxon>Chlorophyta</taxon>
        <taxon>core chlorophytes</taxon>
        <taxon>Chlorophyceae</taxon>
        <taxon>CS clade</taxon>
        <taxon>Chlamydomonadales</taxon>
        <taxon>Volvocaceae</taxon>
        <taxon>Gonium</taxon>
    </lineage>
</organism>
<gene>
    <name evidence="2" type="ORF">GPECTOR_57g460</name>
</gene>
<dbReference type="EMBL" id="LSYV01000058">
    <property type="protein sequence ID" value="KXZ45170.1"/>
    <property type="molecule type" value="Genomic_DNA"/>
</dbReference>
<dbReference type="AlphaFoldDB" id="A0A150G753"/>